<feature type="domain" description="Response regulatory" evidence="2">
    <location>
        <begin position="3"/>
        <end position="114"/>
    </location>
</feature>
<dbReference type="SUPFAM" id="SSF52172">
    <property type="entry name" value="CheY-like"/>
    <property type="match status" value="1"/>
</dbReference>
<dbReference type="PANTHER" id="PTHR37299:SF1">
    <property type="entry name" value="STAGE 0 SPORULATION PROTEIN A HOMOLOG"/>
    <property type="match status" value="1"/>
</dbReference>
<keyword evidence="1" id="KW-0597">Phosphoprotein</keyword>
<dbReference type="GO" id="GO:0003677">
    <property type="term" value="F:DNA binding"/>
    <property type="evidence" value="ECO:0007669"/>
    <property type="project" value="UniProtKB-KW"/>
</dbReference>
<dbReference type="PANTHER" id="PTHR37299">
    <property type="entry name" value="TRANSCRIPTIONAL REGULATOR-RELATED"/>
    <property type="match status" value="1"/>
</dbReference>
<dbReference type="Pfam" id="PF04397">
    <property type="entry name" value="LytTR"/>
    <property type="match status" value="1"/>
</dbReference>
<organism evidence="4 5">
    <name type="scientific">Niabella pedocola</name>
    <dbReference type="NCBI Taxonomy" id="1752077"/>
    <lineage>
        <taxon>Bacteria</taxon>
        <taxon>Pseudomonadati</taxon>
        <taxon>Bacteroidota</taxon>
        <taxon>Chitinophagia</taxon>
        <taxon>Chitinophagales</taxon>
        <taxon>Chitinophagaceae</taxon>
        <taxon>Niabella</taxon>
    </lineage>
</organism>
<dbReference type="InterPro" id="IPR046947">
    <property type="entry name" value="LytR-like"/>
</dbReference>
<dbReference type="RefSeq" id="WP_231005731.1">
    <property type="nucleotide sequence ID" value="NZ_JAJNEC010000005.1"/>
</dbReference>
<evidence type="ECO:0000313" key="4">
    <source>
        <dbReference type="EMBL" id="MCD2424258.1"/>
    </source>
</evidence>
<dbReference type="PROSITE" id="PS50930">
    <property type="entry name" value="HTH_LYTTR"/>
    <property type="match status" value="1"/>
</dbReference>
<dbReference type="InterPro" id="IPR011006">
    <property type="entry name" value="CheY-like_superfamily"/>
</dbReference>
<evidence type="ECO:0000259" key="2">
    <source>
        <dbReference type="PROSITE" id="PS50110"/>
    </source>
</evidence>
<dbReference type="PROSITE" id="PS50110">
    <property type="entry name" value="RESPONSE_REGULATORY"/>
    <property type="match status" value="1"/>
</dbReference>
<name>A0ABS8PT78_9BACT</name>
<evidence type="ECO:0000313" key="5">
    <source>
        <dbReference type="Proteomes" id="UP001199816"/>
    </source>
</evidence>
<dbReference type="Pfam" id="PF00072">
    <property type="entry name" value="Response_reg"/>
    <property type="match status" value="1"/>
</dbReference>
<reference evidence="4 5" key="1">
    <citation type="submission" date="2021-11" db="EMBL/GenBank/DDBJ databases">
        <title>Genomic of Niabella pedocola.</title>
        <authorList>
            <person name="Wu T."/>
        </authorList>
    </citation>
    <scope>NUCLEOTIDE SEQUENCE [LARGE SCALE GENOMIC DNA]</scope>
    <source>
        <strain evidence="4 5">JCM 31011</strain>
    </source>
</reference>
<protein>
    <submittedName>
        <fullName evidence="4">LytTR family DNA-binding domain-containing protein</fullName>
    </submittedName>
</protein>
<accession>A0ABS8PT78</accession>
<keyword evidence="5" id="KW-1185">Reference proteome</keyword>
<proteinExistence type="predicted"/>
<evidence type="ECO:0000259" key="3">
    <source>
        <dbReference type="PROSITE" id="PS50930"/>
    </source>
</evidence>
<dbReference type="InterPro" id="IPR007492">
    <property type="entry name" value="LytTR_DNA-bd_dom"/>
</dbReference>
<feature type="modified residue" description="4-aspartylphosphate" evidence="1">
    <location>
        <position position="54"/>
    </location>
</feature>
<gene>
    <name evidence="4" type="ORF">LQ567_15870</name>
</gene>
<feature type="domain" description="HTH LytTR-type" evidence="3">
    <location>
        <begin position="126"/>
        <end position="224"/>
    </location>
</feature>
<sequence length="228" mass="26677">MIRCVILDDEPLAVTLLKNYIEQTEGLGVIACGTRLQPVLPYLEEGLADLVFIDIRMPEKTGMELMAQFNRQNCFVITSAYPQYAVDSYQYQVIDYLLKPISYDRFVKSVVKFRQWKALVQPVPVLYIKESGVQHPIREDEIVYIEGLRDYIRIYTVRRSFMVLTNLKEILLRLTPERFVRVHRSYIVNIDRLEKIQPGTLVIGQKEIPVGDTYRKAFQLRIRRTGET</sequence>
<dbReference type="Gene3D" id="3.40.50.2300">
    <property type="match status" value="1"/>
</dbReference>
<dbReference type="SMART" id="SM00850">
    <property type="entry name" value="LytTR"/>
    <property type="match status" value="1"/>
</dbReference>
<dbReference type="EMBL" id="JAJNEC010000005">
    <property type="protein sequence ID" value="MCD2424258.1"/>
    <property type="molecule type" value="Genomic_DNA"/>
</dbReference>
<dbReference type="InterPro" id="IPR001789">
    <property type="entry name" value="Sig_transdc_resp-reg_receiver"/>
</dbReference>
<keyword evidence="4" id="KW-0238">DNA-binding</keyword>
<evidence type="ECO:0000256" key="1">
    <source>
        <dbReference type="PROSITE-ProRule" id="PRU00169"/>
    </source>
</evidence>
<comment type="caution">
    <text evidence="4">The sequence shown here is derived from an EMBL/GenBank/DDBJ whole genome shotgun (WGS) entry which is preliminary data.</text>
</comment>
<dbReference type="SMART" id="SM00448">
    <property type="entry name" value="REC"/>
    <property type="match status" value="1"/>
</dbReference>
<dbReference type="Gene3D" id="2.40.50.1020">
    <property type="entry name" value="LytTr DNA-binding domain"/>
    <property type="match status" value="1"/>
</dbReference>
<dbReference type="Proteomes" id="UP001199816">
    <property type="component" value="Unassembled WGS sequence"/>
</dbReference>